<comment type="caution">
    <text evidence="16">The sequence shown here is derived from an EMBL/GenBank/DDBJ whole genome shotgun (WGS) entry which is preliminary data.</text>
</comment>
<accession>A0A016S0J2</accession>
<protein>
    <recommendedName>
        <fullName evidence="11">Homeobox protein unc-4</fullName>
    </recommendedName>
</protein>
<dbReference type="GO" id="GO:0030154">
    <property type="term" value="P:cell differentiation"/>
    <property type="evidence" value="ECO:0007669"/>
    <property type="project" value="UniProtKB-KW"/>
</dbReference>
<dbReference type="PROSITE" id="PS50071">
    <property type="entry name" value="HOMEOBOX_2"/>
    <property type="match status" value="1"/>
</dbReference>
<feature type="DNA-binding region" description="Homeobox" evidence="12">
    <location>
        <begin position="85"/>
        <end position="144"/>
    </location>
</feature>
<sequence length="258" mass="28724">MHQHCSVVLEEVLSPMFSNLTVQDVWNDYWQKQLNTAGSSLNTLVIRPEQTEGASGSSRSSTSTPEAVNFAAQDLSPCDSATTKRRRTRTNFSGWQLEELESAFEASHYPDVFMREALALRLDLLESRVQVWFQNRRAKWRKKESTKNGGSADQGASKEDGQESTKGKDCGAFSIDSLLAASRVPRGRRPNAKYPRVQACKNLSPFMLPLFPITQPAGRTIREPSPQPQPQQMPQPSQQSSRDHLSKLLQSSSATPSS</sequence>
<dbReference type="GO" id="GO:0005634">
    <property type="term" value="C:nucleus"/>
    <property type="evidence" value="ECO:0007669"/>
    <property type="project" value="UniProtKB-SubCell"/>
</dbReference>
<evidence type="ECO:0000256" key="10">
    <source>
        <dbReference type="ARBA" id="ARBA00038351"/>
    </source>
</evidence>
<dbReference type="Proteomes" id="UP000024635">
    <property type="component" value="Unassembled WGS sequence"/>
</dbReference>
<dbReference type="AlphaFoldDB" id="A0A016S0J2"/>
<dbReference type="InterPro" id="IPR001356">
    <property type="entry name" value="HD"/>
</dbReference>
<proteinExistence type="inferred from homology"/>
<dbReference type="CDD" id="cd00086">
    <property type="entry name" value="homeodomain"/>
    <property type="match status" value="1"/>
</dbReference>
<feature type="compositionally biased region" description="Basic and acidic residues" evidence="14">
    <location>
        <begin position="156"/>
        <end position="169"/>
    </location>
</feature>
<keyword evidence="6 12" id="KW-0238">DNA-binding</keyword>
<dbReference type="SMART" id="SM00389">
    <property type="entry name" value="HOX"/>
    <property type="match status" value="1"/>
</dbReference>
<evidence type="ECO:0000256" key="2">
    <source>
        <dbReference type="ARBA" id="ARBA00022473"/>
    </source>
</evidence>
<keyword evidence="3" id="KW-0221">Differentiation</keyword>
<comment type="similarity">
    <text evidence="10">Belongs to the paired homeobox family. Unc-4 subfamily.</text>
</comment>
<keyword evidence="5" id="KW-0805">Transcription regulation</keyword>
<evidence type="ECO:0000256" key="3">
    <source>
        <dbReference type="ARBA" id="ARBA00022782"/>
    </source>
</evidence>
<evidence type="ECO:0000256" key="6">
    <source>
        <dbReference type="ARBA" id="ARBA00023125"/>
    </source>
</evidence>
<evidence type="ECO:0000256" key="1">
    <source>
        <dbReference type="ARBA" id="ARBA00004123"/>
    </source>
</evidence>
<evidence type="ECO:0000313" key="17">
    <source>
        <dbReference type="Proteomes" id="UP000024635"/>
    </source>
</evidence>
<organism evidence="16 17">
    <name type="scientific">Ancylostoma ceylanicum</name>
    <dbReference type="NCBI Taxonomy" id="53326"/>
    <lineage>
        <taxon>Eukaryota</taxon>
        <taxon>Metazoa</taxon>
        <taxon>Ecdysozoa</taxon>
        <taxon>Nematoda</taxon>
        <taxon>Chromadorea</taxon>
        <taxon>Rhabditida</taxon>
        <taxon>Rhabditina</taxon>
        <taxon>Rhabditomorpha</taxon>
        <taxon>Strongyloidea</taxon>
        <taxon>Ancylostomatidae</taxon>
        <taxon>Ancylostomatinae</taxon>
        <taxon>Ancylostoma</taxon>
    </lineage>
</organism>
<dbReference type="Gene3D" id="1.10.10.60">
    <property type="entry name" value="Homeodomain-like"/>
    <property type="match status" value="1"/>
</dbReference>
<keyword evidence="9 12" id="KW-0539">Nucleus</keyword>
<keyword evidence="7 12" id="KW-0371">Homeobox</keyword>
<dbReference type="SUPFAM" id="SSF46689">
    <property type="entry name" value="Homeodomain-like"/>
    <property type="match status" value="1"/>
</dbReference>
<evidence type="ECO:0000256" key="14">
    <source>
        <dbReference type="SAM" id="MobiDB-lite"/>
    </source>
</evidence>
<feature type="domain" description="Homeobox" evidence="15">
    <location>
        <begin position="83"/>
        <end position="143"/>
    </location>
</feature>
<evidence type="ECO:0000313" key="16">
    <source>
        <dbReference type="EMBL" id="EYB84150.1"/>
    </source>
</evidence>
<evidence type="ECO:0000256" key="13">
    <source>
        <dbReference type="RuleBase" id="RU000682"/>
    </source>
</evidence>
<feature type="region of interest" description="Disordered" evidence="14">
    <location>
        <begin position="50"/>
        <end position="87"/>
    </location>
</feature>
<dbReference type="InterPro" id="IPR009057">
    <property type="entry name" value="Homeodomain-like_sf"/>
</dbReference>
<keyword evidence="17" id="KW-1185">Reference proteome</keyword>
<dbReference type="PANTHER" id="PTHR46799">
    <property type="entry name" value="HOMEOBOX PROTEIN UNC-4 HOMOLOG"/>
    <property type="match status" value="1"/>
</dbReference>
<evidence type="ECO:0000256" key="4">
    <source>
        <dbReference type="ARBA" id="ARBA00022902"/>
    </source>
</evidence>
<reference evidence="17" key="1">
    <citation type="journal article" date="2015" name="Nat. Genet.">
        <title>The genome and transcriptome of the zoonotic hookworm Ancylostoma ceylanicum identify infection-specific gene families.</title>
        <authorList>
            <person name="Schwarz E.M."/>
            <person name="Hu Y."/>
            <person name="Antoshechkin I."/>
            <person name="Miller M.M."/>
            <person name="Sternberg P.W."/>
            <person name="Aroian R.V."/>
        </authorList>
    </citation>
    <scope>NUCLEOTIDE SEQUENCE</scope>
    <source>
        <strain evidence="17">HY135</strain>
    </source>
</reference>
<keyword evidence="8" id="KW-0804">Transcription</keyword>
<dbReference type="PROSITE" id="PS00027">
    <property type="entry name" value="HOMEOBOX_1"/>
    <property type="match status" value="1"/>
</dbReference>
<evidence type="ECO:0000256" key="11">
    <source>
        <dbReference type="ARBA" id="ARBA00069290"/>
    </source>
</evidence>
<feature type="compositionally biased region" description="Low complexity" evidence="14">
    <location>
        <begin position="55"/>
        <end position="64"/>
    </location>
</feature>
<name>A0A016S0J2_9BILA</name>
<evidence type="ECO:0000256" key="8">
    <source>
        <dbReference type="ARBA" id="ARBA00023163"/>
    </source>
</evidence>
<feature type="region of interest" description="Disordered" evidence="14">
    <location>
        <begin position="214"/>
        <end position="258"/>
    </location>
</feature>
<dbReference type="GO" id="GO:0007399">
    <property type="term" value="P:nervous system development"/>
    <property type="evidence" value="ECO:0007669"/>
    <property type="project" value="UniProtKB-KW"/>
</dbReference>
<dbReference type="InterPro" id="IPR017970">
    <property type="entry name" value="Homeobox_CS"/>
</dbReference>
<feature type="compositionally biased region" description="Polar residues" evidence="14">
    <location>
        <begin position="248"/>
        <end position="258"/>
    </location>
</feature>
<dbReference type="EMBL" id="JARK01001658">
    <property type="protein sequence ID" value="EYB84150.1"/>
    <property type="molecule type" value="Genomic_DNA"/>
</dbReference>
<evidence type="ECO:0000259" key="15">
    <source>
        <dbReference type="PROSITE" id="PS50071"/>
    </source>
</evidence>
<gene>
    <name evidence="16" type="primary">Acey_s0322.g2442</name>
    <name evidence="16" type="synonym">Acey-unc-4</name>
    <name evidence="16" type="ORF">Y032_0322g2442</name>
</gene>
<dbReference type="PANTHER" id="PTHR46799:SF1">
    <property type="entry name" value="HOMEOBOX PROTEIN UNC-4 HOMOLOG"/>
    <property type="match status" value="1"/>
</dbReference>
<dbReference type="GO" id="GO:1990837">
    <property type="term" value="F:sequence-specific double-stranded DNA binding"/>
    <property type="evidence" value="ECO:0007669"/>
    <property type="project" value="TreeGrafter"/>
</dbReference>
<dbReference type="FunFam" id="1.10.10.60:FF:000057">
    <property type="entry name" value="Short stature homeobox 2"/>
    <property type="match status" value="1"/>
</dbReference>
<dbReference type="STRING" id="53326.A0A016S0J2"/>
<dbReference type="GO" id="GO:0000981">
    <property type="term" value="F:DNA-binding transcription factor activity, RNA polymerase II-specific"/>
    <property type="evidence" value="ECO:0007669"/>
    <property type="project" value="InterPro"/>
</dbReference>
<keyword evidence="4" id="KW-0524">Neurogenesis</keyword>
<evidence type="ECO:0000256" key="5">
    <source>
        <dbReference type="ARBA" id="ARBA00023015"/>
    </source>
</evidence>
<feature type="region of interest" description="Disordered" evidence="14">
    <location>
        <begin position="139"/>
        <end position="169"/>
    </location>
</feature>
<evidence type="ECO:0000256" key="12">
    <source>
        <dbReference type="PROSITE-ProRule" id="PRU00108"/>
    </source>
</evidence>
<dbReference type="Pfam" id="PF00046">
    <property type="entry name" value="Homeodomain"/>
    <property type="match status" value="1"/>
</dbReference>
<comment type="subcellular location">
    <subcellularLocation>
        <location evidence="1 12 13">Nucleus</location>
    </subcellularLocation>
</comment>
<evidence type="ECO:0000256" key="7">
    <source>
        <dbReference type="ARBA" id="ARBA00023155"/>
    </source>
</evidence>
<keyword evidence="2" id="KW-0217">Developmental protein</keyword>
<dbReference type="OrthoDB" id="6159439at2759"/>
<evidence type="ECO:0000256" key="9">
    <source>
        <dbReference type="ARBA" id="ARBA00023242"/>
    </source>
</evidence>